<proteinExistence type="predicted"/>
<evidence type="ECO:0000313" key="2">
    <source>
        <dbReference type="Proteomes" id="UP000615446"/>
    </source>
</evidence>
<organism evidence="1 2">
    <name type="scientific">Rhizophagus clarus</name>
    <dbReference type="NCBI Taxonomy" id="94130"/>
    <lineage>
        <taxon>Eukaryota</taxon>
        <taxon>Fungi</taxon>
        <taxon>Fungi incertae sedis</taxon>
        <taxon>Mucoromycota</taxon>
        <taxon>Glomeromycotina</taxon>
        <taxon>Glomeromycetes</taxon>
        <taxon>Glomerales</taxon>
        <taxon>Glomeraceae</taxon>
        <taxon>Rhizophagus</taxon>
    </lineage>
</organism>
<sequence>MLMTRQLIQKIGGDINDEPNIPKWKRALKAFKHDAKDNADDRSYIAVFVSNRDSYFNSFQAIKQPMEISDISEESMRYLIDEGIAKELYRLVGGRILDLKTQTKKQKLIEIELLQEKIYYEAGKRVINALLDSKEISINTFKRIFKNNNEKEYREVSKAVFAYHPSSNTYR</sequence>
<keyword evidence="1" id="KW-0378">Hydrolase</keyword>
<dbReference type="GO" id="GO:0016787">
    <property type="term" value="F:hydrolase activity"/>
    <property type="evidence" value="ECO:0007669"/>
    <property type="project" value="UniProtKB-KW"/>
</dbReference>
<dbReference type="OrthoDB" id="2411356at2759"/>
<comment type="caution">
    <text evidence="1">The sequence shown here is derived from an EMBL/GenBank/DDBJ whole genome shotgun (WGS) entry which is preliminary data.</text>
</comment>
<accession>A0A8H3QU99</accession>
<dbReference type="EMBL" id="BLAL01000213">
    <property type="protein sequence ID" value="GES92151.1"/>
    <property type="molecule type" value="Genomic_DNA"/>
</dbReference>
<dbReference type="AlphaFoldDB" id="A0A8H3QU99"/>
<name>A0A8H3QU99_9GLOM</name>
<evidence type="ECO:0000313" key="1">
    <source>
        <dbReference type="EMBL" id="GES92151.1"/>
    </source>
</evidence>
<reference evidence="1" key="1">
    <citation type="submission" date="2019-10" db="EMBL/GenBank/DDBJ databases">
        <title>Conservation and host-specific expression of non-tandemly repeated heterogenous ribosome RNA gene in arbuscular mycorrhizal fungi.</title>
        <authorList>
            <person name="Maeda T."/>
            <person name="Kobayashi Y."/>
            <person name="Nakagawa T."/>
            <person name="Ezawa T."/>
            <person name="Yamaguchi K."/>
            <person name="Bino T."/>
            <person name="Nishimoto Y."/>
            <person name="Shigenobu S."/>
            <person name="Kawaguchi M."/>
        </authorList>
    </citation>
    <scope>NUCLEOTIDE SEQUENCE</scope>
    <source>
        <strain evidence="1">HR1</strain>
    </source>
</reference>
<gene>
    <name evidence="1" type="ORF">RCL2_001893900</name>
</gene>
<dbReference type="Proteomes" id="UP000615446">
    <property type="component" value="Unassembled WGS sequence"/>
</dbReference>
<protein>
    <submittedName>
        <fullName evidence="1">P-loop containing nucleoside triphosphate hydrolase protein</fullName>
    </submittedName>
</protein>